<comment type="caution">
    <text evidence="1">The sequence shown here is derived from an EMBL/GenBank/DDBJ whole genome shotgun (WGS) entry which is preliminary data.</text>
</comment>
<evidence type="ECO:0000313" key="1">
    <source>
        <dbReference type="EMBL" id="RZM80661.1"/>
    </source>
</evidence>
<name>A0A4Q7ECP8_9GAMM</name>
<proteinExistence type="predicted"/>
<dbReference type="AlphaFoldDB" id="A0A4Q7ECP8"/>
<dbReference type="EMBL" id="PPUZ01000031">
    <property type="protein sequence ID" value="RZM80661.1"/>
    <property type="molecule type" value="Genomic_DNA"/>
</dbReference>
<sequence>MKLEAKSIKFLSPADEQSFFDRLNALSGVNDVYGLGFSVVIDTNQSLDDEELKEIIALFYRYGVNMKQLKAFLSEGNRIWFKHNQQSYWYKKVFGNRCSR</sequence>
<reference evidence="1 2" key="1">
    <citation type="submission" date="2018-01" db="EMBL/GenBank/DDBJ databases">
        <title>Co-occurrence of chitin degradation, pigmentation and bioactivity in marine Pseudoalteromonas.</title>
        <authorList>
            <person name="Paulsen S."/>
            <person name="Gram L."/>
            <person name="Machado H."/>
        </authorList>
    </citation>
    <scope>NUCLEOTIDE SEQUENCE [LARGE SCALE GENOMIC DNA]</scope>
    <source>
        <strain evidence="1 2">S1946</strain>
    </source>
</reference>
<organism evidence="1 2">
    <name type="scientific">Pseudoalteromonas rubra</name>
    <dbReference type="NCBI Taxonomy" id="43658"/>
    <lineage>
        <taxon>Bacteria</taxon>
        <taxon>Pseudomonadati</taxon>
        <taxon>Pseudomonadota</taxon>
        <taxon>Gammaproteobacteria</taxon>
        <taxon>Alteromonadales</taxon>
        <taxon>Pseudoalteromonadaceae</taxon>
        <taxon>Pseudoalteromonas</taxon>
    </lineage>
</organism>
<dbReference type="RefSeq" id="WP_130245116.1">
    <property type="nucleotide sequence ID" value="NZ_PPUZ01000031.1"/>
</dbReference>
<protein>
    <submittedName>
        <fullName evidence="1">Uncharacterized protein</fullName>
    </submittedName>
</protein>
<evidence type="ECO:0000313" key="2">
    <source>
        <dbReference type="Proteomes" id="UP000292345"/>
    </source>
</evidence>
<accession>A0A4Q7ECP8</accession>
<gene>
    <name evidence="1" type="ORF">C3B51_11385</name>
</gene>
<dbReference type="Proteomes" id="UP000292345">
    <property type="component" value="Unassembled WGS sequence"/>
</dbReference>